<name>A0A8S1N3K4_9CILI</name>
<evidence type="ECO:0000313" key="1">
    <source>
        <dbReference type="EMBL" id="CAD8084266.1"/>
    </source>
</evidence>
<dbReference type="Proteomes" id="UP000692954">
    <property type="component" value="Unassembled WGS sequence"/>
</dbReference>
<organism evidence="1 2">
    <name type="scientific">Paramecium sonneborni</name>
    <dbReference type="NCBI Taxonomy" id="65129"/>
    <lineage>
        <taxon>Eukaryota</taxon>
        <taxon>Sar</taxon>
        <taxon>Alveolata</taxon>
        <taxon>Ciliophora</taxon>
        <taxon>Intramacronucleata</taxon>
        <taxon>Oligohymenophorea</taxon>
        <taxon>Peniculida</taxon>
        <taxon>Parameciidae</taxon>
        <taxon>Paramecium</taxon>
    </lineage>
</organism>
<reference evidence="1" key="1">
    <citation type="submission" date="2021-01" db="EMBL/GenBank/DDBJ databases">
        <authorList>
            <consortium name="Genoscope - CEA"/>
            <person name="William W."/>
        </authorList>
    </citation>
    <scope>NUCLEOTIDE SEQUENCE</scope>
</reference>
<evidence type="ECO:0000313" key="2">
    <source>
        <dbReference type="Proteomes" id="UP000692954"/>
    </source>
</evidence>
<comment type="caution">
    <text evidence="1">The sequence shown here is derived from an EMBL/GenBank/DDBJ whole genome shotgun (WGS) entry which is preliminary data.</text>
</comment>
<protein>
    <submittedName>
        <fullName evidence="1">Uncharacterized protein</fullName>
    </submittedName>
</protein>
<accession>A0A8S1N3K4</accession>
<dbReference type="AlphaFoldDB" id="A0A8S1N3K4"/>
<keyword evidence="2" id="KW-1185">Reference proteome</keyword>
<gene>
    <name evidence="1" type="ORF">PSON_ATCC_30995.1.T0460161</name>
</gene>
<proteinExistence type="predicted"/>
<sequence>MSQVVEFQFKQEESFKLIRSAYQSLIPVNEFAFKNFTVMKHSIP</sequence>
<dbReference type="EMBL" id="CAJJDN010000046">
    <property type="protein sequence ID" value="CAD8084266.1"/>
    <property type="molecule type" value="Genomic_DNA"/>
</dbReference>